<dbReference type="Gene3D" id="3.40.50.620">
    <property type="entry name" value="HUPs"/>
    <property type="match status" value="1"/>
</dbReference>
<dbReference type="KEGG" id="rvi:RVIR1_07270"/>
<evidence type="ECO:0000256" key="1">
    <source>
        <dbReference type="ARBA" id="ARBA00004496"/>
    </source>
</evidence>
<comment type="similarity">
    <text evidence="2 5">Belongs to the universal stress protein A family.</text>
</comment>
<dbReference type="OrthoDB" id="9792500at2"/>
<evidence type="ECO:0000313" key="7">
    <source>
        <dbReference type="EMBL" id="BBB15216.1"/>
    </source>
</evidence>
<evidence type="ECO:0000256" key="2">
    <source>
        <dbReference type="ARBA" id="ARBA00008791"/>
    </source>
</evidence>
<dbReference type="GO" id="GO:0005737">
    <property type="term" value="C:cytoplasm"/>
    <property type="evidence" value="ECO:0007669"/>
    <property type="project" value="UniProtKB-SubCell"/>
</dbReference>
<dbReference type="EMBL" id="AP018005">
    <property type="protein sequence ID" value="BBB15216.1"/>
    <property type="molecule type" value="Genomic_DNA"/>
</dbReference>
<gene>
    <name evidence="7" type="primary">ugpQ</name>
    <name evidence="7" type="ORF">RVIR1_07270</name>
</gene>
<sequence length="149" mass="16223">MAIYQHILVAIDLHPTCDEIILKRAHELATMNNATLSAIHAVEHINAYGVAQAYPAVMDLEGEMCAEARKQLAELSSKFSIPADRQYVEVGSPKVVILDKLKKLKSDLIIIGSHGRHGIGILFGSTASAVIHHLTCDALVIKIPDHKIT</sequence>
<evidence type="ECO:0000259" key="6">
    <source>
        <dbReference type="Pfam" id="PF00582"/>
    </source>
</evidence>
<dbReference type="InterPro" id="IPR006016">
    <property type="entry name" value="UspA"/>
</dbReference>
<dbReference type="InterPro" id="IPR014729">
    <property type="entry name" value="Rossmann-like_a/b/a_fold"/>
</dbReference>
<dbReference type="InterPro" id="IPR006015">
    <property type="entry name" value="Universal_stress_UspA"/>
</dbReference>
<keyword evidence="4 5" id="KW-0963">Cytoplasm</keyword>
<comment type="function">
    <text evidence="5">Involved in stress response.</text>
</comment>
<dbReference type="AlphaFoldDB" id="A0A2Z5UU92"/>
<name>A0A2Z5UU92_9COXI</name>
<comment type="subunit">
    <text evidence="3">Homodimer.</text>
</comment>
<evidence type="ECO:0000256" key="5">
    <source>
        <dbReference type="PIRNR" id="PIRNR006276"/>
    </source>
</evidence>
<comment type="subcellular location">
    <subcellularLocation>
        <location evidence="1 5">Cytoplasm</location>
    </subcellularLocation>
</comment>
<dbReference type="PRINTS" id="PR01438">
    <property type="entry name" value="UNVRSLSTRESS"/>
</dbReference>
<keyword evidence="8" id="KW-1185">Reference proteome</keyword>
<protein>
    <recommendedName>
        <fullName evidence="5">Universal stress protein</fullName>
    </recommendedName>
</protein>
<dbReference type="PIRSF" id="PIRSF006276">
    <property type="entry name" value="UspA"/>
    <property type="match status" value="1"/>
</dbReference>
<dbReference type="PANTHER" id="PTHR46268:SF23">
    <property type="entry name" value="UNIVERSAL STRESS PROTEIN A-RELATED"/>
    <property type="match status" value="1"/>
</dbReference>
<dbReference type="Proteomes" id="UP000282483">
    <property type="component" value="Chromosome"/>
</dbReference>
<proteinExistence type="inferred from homology"/>
<evidence type="ECO:0000256" key="3">
    <source>
        <dbReference type="ARBA" id="ARBA00011738"/>
    </source>
</evidence>
<accession>A0A2Z5UU92</accession>
<reference evidence="7 8" key="1">
    <citation type="submission" date="2017-03" db="EMBL/GenBank/DDBJ databases">
        <title>The genome sequence of Candidatus Rickettsiella viridis.</title>
        <authorList>
            <person name="Nikoh N."/>
            <person name="Tsuchida T."/>
            <person name="Yamaguchi K."/>
            <person name="Maeda T."/>
            <person name="Shigenobu S."/>
            <person name="Fukatsu T."/>
        </authorList>
    </citation>
    <scope>NUCLEOTIDE SEQUENCE [LARGE SCALE GENOMIC DNA]</scope>
    <source>
        <strain evidence="7 8">Ap-RA04</strain>
    </source>
</reference>
<dbReference type="SUPFAM" id="SSF52402">
    <property type="entry name" value="Adenine nucleotide alpha hydrolases-like"/>
    <property type="match status" value="1"/>
</dbReference>
<evidence type="ECO:0000313" key="8">
    <source>
        <dbReference type="Proteomes" id="UP000282483"/>
    </source>
</evidence>
<evidence type="ECO:0000256" key="4">
    <source>
        <dbReference type="ARBA" id="ARBA00022490"/>
    </source>
</evidence>
<dbReference type="PANTHER" id="PTHR46268">
    <property type="entry name" value="STRESS RESPONSE PROTEIN NHAX"/>
    <property type="match status" value="1"/>
</dbReference>
<feature type="domain" description="UspA" evidence="6">
    <location>
        <begin position="4"/>
        <end position="142"/>
    </location>
</feature>
<organism evidence="7 8">
    <name type="scientific">Candidatus Rickettsiella viridis</name>
    <dbReference type="NCBI Taxonomy" id="676208"/>
    <lineage>
        <taxon>Bacteria</taxon>
        <taxon>Pseudomonadati</taxon>
        <taxon>Pseudomonadota</taxon>
        <taxon>Gammaproteobacteria</taxon>
        <taxon>Legionellales</taxon>
        <taxon>Coxiellaceae</taxon>
        <taxon>Rickettsiella</taxon>
    </lineage>
</organism>
<dbReference type="RefSeq" id="WP_126322689.1">
    <property type="nucleotide sequence ID" value="NZ_AP018005.1"/>
</dbReference>
<dbReference type="Pfam" id="PF00582">
    <property type="entry name" value="Usp"/>
    <property type="match status" value="1"/>
</dbReference>